<keyword evidence="5" id="KW-0539">Nucleus</keyword>
<dbReference type="InterPro" id="IPR023214">
    <property type="entry name" value="HAD_sf"/>
</dbReference>
<feature type="domain" description="PARP-type" evidence="7">
    <location>
        <begin position="34"/>
        <end position="116"/>
    </location>
</feature>
<dbReference type="PROSITE" id="PS50064">
    <property type="entry name" value="ZF_PARP_2"/>
    <property type="match status" value="2"/>
</dbReference>
<dbReference type="NCBIfam" id="TIGR01662">
    <property type="entry name" value="HAD-SF-IIIA"/>
    <property type="match status" value="1"/>
</dbReference>
<dbReference type="PANTHER" id="PTHR12083:SF9">
    <property type="entry name" value="BIFUNCTIONAL POLYNUCLEOTIDE PHOSPHATASE_KINASE"/>
    <property type="match status" value="1"/>
</dbReference>
<evidence type="ECO:0000256" key="1">
    <source>
        <dbReference type="ARBA" id="ARBA00004123"/>
    </source>
</evidence>
<dbReference type="InterPro" id="IPR006551">
    <property type="entry name" value="Polynucleotide_phosphatase"/>
</dbReference>
<name>A0A251T045_HELAN</name>
<evidence type="ECO:0000256" key="2">
    <source>
        <dbReference type="ARBA" id="ARBA00022723"/>
    </source>
</evidence>
<evidence type="ECO:0000256" key="4">
    <source>
        <dbReference type="ARBA" id="ARBA00022833"/>
    </source>
</evidence>
<dbReference type="Gene3D" id="3.40.50.1000">
    <property type="entry name" value="HAD superfamily/HAD-like"/>
    <property type="match status" value="1"/>
</dbReference>
<dbReference type="InterPro" id="IPR013954">
    <property type="entry name" value="PNK3P"/>
</dbReference>
<evidence type="ECO:0000256" key="3">
    <source>
        <dbReference type="ARBA" id="ARBA00022771"/>
    </source>
</evidence>
<keyword evidence="4" id="KW-0862">Zinc</keyword>
<evidence type="ECO:0000313" key="9">
    <source>
        <dbReference type="Proteomes" id="UP000215914"/>
    </source>
</evidence>
<evidence type="ECO:0000256" key="6">
    <source>
        <dbReference type="SAM" id="MobiDB-lite"/>
    </source>
</evidence>
<dbReference type="GO" id="GO:0008270">
    <property type="term" value="F:zinc ion binding"/>
    <property type="evidence" value="ECO:0007669"/>
    <property type="project" value="UniProtKB-KW"/>
</dbReference>
<dbReference type="SUPFAM" id="SSF57716">
    <property type="entry name" value="Glucocorticoid receptor-like (DNA-binding domain)"/>
    <property type="match status" value="2"/>
</dbReference>
<dbReference type="GO" id="GO:0006281">
    <property type="term" value="P:DNA repair"/>
    <property type="evidence" value="ECO:0000318"/>
    <property type="project" value="GO_Central"/>
</dbReference>
<reference evidence="9" key="1">
    <citation type="journal article" date="2017" name="Nature">
        <title>The sunflower genome provides insights into oil metabolism, flowering and Asterid evolution.</title>
        <authorList>
            <person name="Badouin H."/>
            <person name="Gouzy J."/>
            <person name="Grassa C.J."/>
            <person name="Murat F."/>
            <person name="Staton S.E."/>
            <person name="Cottret L."/>
            <person name="Lelandais-Briere C."/>
            <person name="Owens G.L."/>
            <person name="Carrere S."/>
            <person name="Mayjonade B."/>
            <person name="Legrand L."/>
            <person name="Gill N."/>
            <person name="Kane N.C."/>
            <person name="Bowers J.E."/>
            <person name="Hubner S."/>
            <person name="Bellec A."/>
            <person name="Berard A."/>
            <person name="Berges H."/>
            <person name="Blanchet N."/>
            <person name="Boniface M.C."/>
            <person name="Brunel D."/>
            <person name="Catrice O."/>
            <person name="Chaidir N."/>
            <person name="Claudel C."/>
            <person name="Donnadieu C."/>
            <person name="Faraut T."/>
            <person name="Fievet G."/>
            <person name="Helmstetter N."/>
            <person name="King M."/>
            <person name="Knapp S.J."/>
            <person name="Lai Z."/>
            <person name="Le Paslier M.C."/>
            <person name="Lippi Y."/>
            <person name="Lorenzon L."/>
            <person name="Mandel J.R."/>
            <person name="Marage G."/>
            <person name="Marchand G."/>
            <person name="Marquand E."/>
            <person name="Bret-Mestries E."/>
            <person name="Morien E."/>
            <person name="Nambeesan S."/>
            <person name="Nguyen T."/>
            <person name="Pegot-Espagnet P."/>
            <person name="Pouilly N."/>
            <person name="Raftis F."/>
            <person name="Sallet E."/>
            <person name="Schiex T."/>
            <person name="Thomas J."/>
            <person name="Vandecasteele C."/>
            <person name="Vares D."/>
            <person name="Vear F."/>
            <person name="Vautrin S."/>
            <person name="Crespi M."/>
            <person name="Mangin B."/>
            <person name="Burke J.M."/>
            <person name="Salse J."/>
            <person name="Munos S."/>
            <person name="Vincourt P."/>
            <person name="Rieseberg L.H."/>
            <person name="Langlade N.B."/>
        </authorList>
    </citation>
    <scope>NUCLEOTIDE SEQUENCE [LARGE SCALE GENOMIC DNA]</scope>
    <source>
        <strain evidence="9">cv. SF193</strain>
    </source>
</reference>
<dbReference type="EMBL" id="CM007901">
    <property type="protein sequence ID" value="OTG04495.1"/>
    <property type="molecule type" value="Genomic_DNA"/>
</dbReference>
<dbReference type="STRING" id="4232.A0A251T045"/>
<dbReference type="Gene3D" id="3.30.1740.10">
    <property type="entry name" value="Zinc finger, PARP-type"/>
    <property type="match status" value="2"/>
</dbReference>
<dbReference type="FunCoup" id="A0A251T045">
    <property type="interactions" value="667"/>
</dbReference>
<dbReference type="GO" id="GO:0046403">
    <property type="term" value="F:polynucleotide 3'-phosphatase activity"/>
    <property type="evidence" value="ECO:0000318"/>
    <property type="project" value="GO_Central"/>
</dbReference>
<keyword evidence="9" id="KW-1185">Reference proteome</keyword>
<dbReference type="AlphaFoldDB" id="A0A251T045"/>
<feature type="region of interest" description="Disordered" evidence="6">
    <location>
        <begin position="103"/>
        <end position="151"/>
    </location>
</feature>
<dbReference type="Pfam" id="PF00645">
    <property type="entry name" value="zf-PARP"/>
    <property type="match status" value="2"/>
</dbReference>
<feature type="compositionally biased region" description="Basic and acidic residues" evidence="6">
    <location>
        <begin position="140"/>
        <end position="151"/>
    </location>
</feature>
<feature type="compositionally biased region" description="Basic and acidic residues" evidence="6">
    <location>
        <begin position="119"/>
        <end position="134"/>
    </location>
</feature>
<evidence type="ECO:0000313" key="8">
    <source>
        <dbReference type="EMBL" id="OTG04495.1"/>
    </source>
</evidence>
<feature type="domain" description="PARP-type" evidence="7">
    <location>
        <begin position="158"/>
        <end position="240"/>
    </location>
</feature>
<comment type="subcellular location">
    <subcellularLocation>
        <location evidence="1">Nucleus</location>
    </subcellularLocation>
</comment>
<dbReference type="Pfam" id="PF08645">
    <property type="entry name" value="PNK3P"/>
    <property type="match status" value="1"/>
</dbReference>
<feature type="region of interest" description="Disordered" evidence="6">
    <location>
        <begin position="241"/>
        <end position="269"/>
    </location>
</feature>
<dbReference type="GO" id="GO:0003677">
    <property type="term" value="F:DNA binding"/>
    <property type="evidence" value="ECO:0007669"/>
    <property type="project" value="InterPro"/>
</dbReference>
<dbReference type="InterPro" id="IPR006549">
    <property type="entry name" value="HAD-SF_hydro_IIIA"/>
</dbReference>
<dbReference type="CDD" id="cd01625">
    <property type="entry name" value="HAD_PNP"/>
    <property type="match status" value="1"/>
</dbReference>
<dbReference type="InParanoid" id="A0A251T045"/>
<evidence type="ECO:0000256" key="5">
    <source>
        <dbReference type="ARBA" id="ARBA00023242"/>
    </source>
</evidence>
<sequence>MFLAFNYCIIFFHKNPRSIRFNFYAMSSSSSPQIVAEYAKSGKSSCKKCSEKIDSKSLRLGLKIRDPRGFDSVKWHHFGCFSSLDSVSVSETDIEGFSQLTESDQDKLKQMASEGDQSSTKREGDVETETDKRDTKKLKTHENEEIGQEKKNVTNEKIVAEYAKSGRSSCKKCSEKIESKSLRMGLSSWDSRGFENTKWHHLDCFFPVDADLVSAESIKGFADLKSGDQEKLKKLVAEQDQSCKKSNEDGETELQESDQKSEKISGSPDEAIGSEIASYAVSDVKDNYKGATLQPKWKAFQTIIYLERDDGLHDSKKIAAFDFDGCLAKTSVQRVGANAWSLMYASIPKKLQSLYNDGYKLVIFTNESNIERWKNKRQVAVDSKIGRLYAFIKLVNVPIQVFIACGVSKGQEVDPFRKPQPGMWRVMEQHFNSGIPIDMDQSFYVGDAAGRKDDHSDADKKFAEKIGLKFHLPEEYFDA</sequence>
<dbReference type="FunFam" id="3.40.50.1000:FF:000198">
    <property type="entry name" value="Bifunctional polynucleotide phosphatase/kinase"/>
    <property type="match status" value="1"/>
</dbReference>
<proteinExistence type="predicted"/>
<dbReference type="SMART" id="SM01336">
    <property type="entry name" value="zf-PARP"/>
    <property type="match status" value="2"/>
</dbReference>
<dbReference type="InterPro" id="IPR036412">
    <property type="entry name" value="HAD-like_sf"/>
</dbReference>
<dbReference type="InterPro" id="IPR036957">
    <property type="entry name" value="Znf_PARP_sf"/>
</dbReference>
<evidence type="ECO:0000259" key="7">
    <source>
        <dbReference type="PROSITE" id="PS50064"/>
    </source>
</evidence>
<dbReference type="Proteomes" id="UP000215914">
    <property type="component" value="Chromosome 12"/>
</dbReference>
<gene>
    <name evidence="8" type="ORF">HannXRQ_Chr12g0362951</name>
</gene>
<dbReference type="InterPro" id="IPR001510">
    <property type="entry name" value="Znf_PARP"/>
</dbReference>
<dbReference type="PANTHER" id="PTHR12083">
    <property type="entry name" value="BIFUNCTIONAL POLYNUCLEOTIDE PHOSPHATASE/KINASE"/>
    <property type="match status" value="1"/>
</dbReference>
<keyword evidence="3" id="KW-0863">Zinc-finger</keyword>
<dbReference type="GO" id="GO:0046404">
    <property type="term" value="F:ATP-dependent polydeoxyribonucleotide 5'-hydroxyl-kinase activity"/>
    <property type="evidence" value="ECO:0000318"/>
    <property type="project" value="GO_Central"/>
</dbReference>
<dbReference type="GO" id="GO:0005634">
    <property type="term" value="C:nucleus"/>
    <property type="evidence" value="ECO:0007669"/>
    <property type="project" value="UniProtKB-SubCell"/>
</dbReference>
<protein>
    <submittedName>
        <fullName evidence="8">Putative zinc finger, PARP-type</fullName>
    </submittedName>
</protein>
<accession>A0A251T045</accession>
<keyword evidence="2" id="KW-0479">Metal-binding</keyword>
<organism evidence="8 9">
    <name type="scientific">Helianthus annuus</name>
    <name type="common">Common sunflower</name>
    <dbReference type="NCBI Taxonomy" id="4232"/>
    <lineage>
        <taxon>Eukaryota</taxon>
        <taxon>Viridiplantae</taxon>
        <taxon>Streptophyta</taxon>
        <taxon>Embryophyta</taxon>
        <taxon>Tracheophyta</taxon>
        <taxon>Spermatophyta</taxon>
        <taxon>Magnoliopsida</taxon>
        <taxon>eudicotyledons</taxon>
        <taxon>Gunneridae</taxon>
        <taxon>Pentapetalae</taxon>
        <taxon>asterids</taxon>
        <taxon>campanulids</taxon>
        <taxon>Asterales</taxon>
        <taxon>Asteraceae</taxon>
        <taxon>Asteroideae</taxon>
        <taxon>Heliantheae alliance</taxon>
        <taxon>Heliantheae</taxon>
        <taxon>Helianthus</taxon>
    </lineage>
</organism>
<dbReference type="SUPFAM" id="SSF56784">
    <property type="entry name" value="HAD-like"/>
    <property type="match status" value="1"/>
</dbReference>
<dbReference type="NCBIfam" id="TIGR01664">
    <property type="entry name" value="DNA-3'-Pase"/>
    <property type="match status" value="1"/>
</dbReference>
<dbReference type="OMA" id="LECFPTD"/>